<gene>
    <name evidence="2" type="ORF">STRATTON_184</name>
</gene>
<dbReference type="Proteomes" id="UP000221949">
    <property type="component" value="Segment"/>
</dbReference>
<proteinExistence type="predicted"/>
<evidence type="ECO:0000256" key="1">
    <source>
        <dbReference type="SAM" id="Phobius"/>
    </source>
</evidence>
<evidence type="ECO:0000313" key="2">
    <source>
        <dbReference type="EMBL" id="ANZ50609.1"/>
    </source>
</evidence>
<keyword evidence="1" id="KW-1133">Transmembrane helix</keyword>
<organism evidence="2 3">
    <name type="scientific">Erwinia phage vB_EamM_Stratton</name>
    <dbReference type="NCBI Taxonomy" id="1883378"/>
    <lineage>
        <taxon>Viruses</taxon>
        <taxon>Duplodnaviria</taxon>
        <taxon>Heunggongvirae</taxon>
        <taxon>Uroviricota</taxon>
        <taxon>Caudoviricetes</taxon>
        <taxon>Chimalliviridae</taxon>
        <taxon>Erskinevirus</taxon>
        <taxon>Erskinevirus EaH2</taxon>
    </lineage>
</organism>
<accession>A0A1B2IH74</accession>
<keyword evidence="1" id="KW-0472">Membrane</keyword>
<protein>
    <submittedName>
        <fullName evidence="2">Uncharacterized protein</fullName>
    </submittedName>
</protein>
<feature type="transmembrane region" description="Helical" evidence="1">
    <location>
        <begin position="6"/>
        <end position="28"/>
    </location>
</feature>
<keyword evidence="1" id="KW-0812">Transmembrane</keyword>
<evidence type="ECO:0000313" key="3">
    <source>
        <dbReference type="Proteomes" id="UP000221949"/>
    </source>
</evidence>
<name>A0A1B2IH74_9CAUD</name>
<dbReference type="EMBL" id="KX397373">
    <property type="protein sequence ID" value="ANZ50609.1"/>
    <property type="molecule type" value="Genomic_DNA"/>
</dbReference>
<reference evidence="3" key="1">
    <citation type="submission" date="2016-06" db="EMBL/GenBank/DDBJ databases">
        <authorList>
            <person name="Berg J.A."/>
            <person name="Stratton M.L."/>
            <person name="Esplin I.D."/>
            <person name="Jensen G.L."/>
            <person name="Merrill B.D."/>
            <person name="Breakwell D.P."/>
            <person name="Hope S."/>
            <person name="Grose J.H."/>
        </authorList>
    </citation>
    <scope>NUCLEOTIDE SEQUENCE [LARGE SCALE GENOMIC DNA]</scope>
</reference>
<sequence>MLGVVLIELYGLFWLLWAVVGDIMAINLKDIQNRLNSIDNTALKNAAGVQTYIRNKATNNSTLFGGQPRAHYDCGGTCSWTCSSCSGGCSGSASGTCGASCSSSCTSGCSSTCTGCSGACSGGCANGCSGTCSTGCSSSCSSSCSGCSGCSGPTR</sequence>